<dbReference type="Proteomes" id="UP000016933">
    <property type="component" value="Unassembled WGS sequence"/>
</dbReference>
<dbReference type="AlphaFoldDB" id="M2WJZ2"/>
<reference evidence="1 2" key="2">
    <citation type="journal article" date="2012" name="PLoS Pathog.">
        <title>Diverse lifestyles and strategies of plant pathogenesis encoded in the genomes of eighteen Dothideomycetes fungi.</title>
        <authorList>
            <person name="Ohm R.A."/>
            <person name="Feau N."/>
            <person name="Henrissat B."/>
            <person name="Schoch C.L."/>
            <person name="Horwitz B.A."/>
            <person name="Barry K.W."/>
            <person name="Condon B.J."/>
            <person name="Copeland A.C."/>
            <person name="Dhillon B."/>
            <person name="Glaser F."/>
            <person name="Hesse C.N."/>
            <person name="Kosti I."/>
            <person name="LaButti K."/>
            <person name="Lindquist E.A."/>
            <person name="Lucas S."/>
            <person name="Salamov A.A."/>
            <person name="Bradshaw R.E."/>
            <person name="Ciuffetti L."/>
            <person name="Hamelin R.C."/>
            <person name="Kema G.H.J."/>
            <person name="Lawrence C."/>
            <person name="Scott J.A."/>
            <person name="Spatafora J.W."/>
            <person name="Turgeon B.G."/>
            <person name="de Wit P.J.G.M."/>
            <person name="Zhong S."/>
            <person name="Goodwin S.B."/>
            <person name="Grigoriev I.V."/>
        </authorList>
    </citation>
    <scope>NUCLEOTIDE SEQUENCE [LARGE SCALE GENOMIC DNA]</scope>
    <source>
        <strain evidence="2">NZE10 / CBS 128990</strain>
    </source>
</reference>
<evidence type="ECO:0000313" key="1">
    <source>
        <dbReference type="EMBL" id="EME39273.1"/>
    </source>
</evidence>
<reference evidence="2" key="1">
    <citation type="journal article" date="2012" name="PLoS Genet.">
        <title>The genomes of the fungal plant pathogens Cladosporium fulvum and Dothistroma septosporum reveal adaptation to different hosts and lifestyles but also signatures of common ancestry.</title>
        <authorList>
            <person name="de Wit P.J.G.M."/>
            <person name="van der Burgt A."/>
            <person name="Oekmen B."/>
            <person name="Stergiopoulos I."/>
            <person name="Abd-Elsalam K.A."/>
            <person name="Aerts A.L."/>
            <person name="Bahkali A.H."/>
            <person name="Beenen H.G."/>
            <person name="Chettri P."/>
            <person name="Cox M.P."/>
            <person name="Datema E."/>
            <person name="de Vries R.P."/>
            <person name="Dhillon B."/>
            <person name="Ganley A.R."/>
            <person name="Griffiths S.A."/>
            <person name="Guo Y."/>
            <person name="Hamelin R.C."/>
            <person name="Henrissat B."/>
            <person name="Kabir M.S."/>
            <person name="Jashni M.K."/>
            <person name="Kema G."/>
            <person name="Klaubauf S."/>
            <person name="Lapidus A."/>
            <person name="Levasseur A."/>
            <person name="Lindquist E."/>
            <person name="Mehrabi R."/>
            <person name="Ohm R.A."/>
            <person name="Owen T.J."/>
            <person name="Salamov A."/>
            <person name="Schwelm A."/>
            <person name="Schijlen E."/>
            <person name="Sun H."/>
            <person name="van den Burg H.A."/>
            <person name="van Ham R.C.H.J."/>
            <person name="Zhang S."/>
            <person name="Goodwin S.B."/>
            <person name="Grigoriev I.V."/>
            <person name="Collemare J."/>
            <person name="Bradshaw R.E."/>
        </authorList>
    </citation>
    <scope>NUCLEOTIDE SEQUENCE [LARGE SCALE GENOMIC DNA]</scope>
    <source>
        <strain evidence="2">NZE10 / CBS 128990</strain>
    </source>
</reference>
<sequence length="63" mass="7218">MAAGHNDQRITRTATELVRRACQSLSNDRLWRDTTQWSRFNLYESSLSSPTIAVFSAARGRFL</sequence>
<accession>M2WJZ2</accession>
<protein>
    <submittedName>
        <fullName evidence="1">Uncharacterized protein</fullName>
    </submittedName>
</protein>
<proteinExistence type="predicted"/>
<gene>
    <name evidence="1" type="ORF">DOTSEDRAFT_75109</name>
</gene>
<dbReference type="EMBL" id="KB446545">
    <property type="protein sequence ID" value="EME39273.1"/>
    <property type="molecule type" value="Genomic_DNA"/>
</dbReference>
<keyword evidence="2" id="KW-1185">Reference proteome</keyword>
<evidence type="ECO:0000313" key="2">
    <source>
        <dbReference type="Proteomes" id="UP000016933"/>
    </source>
</evidence>
<organism evidence="1 2">
    <name type="scientific">Dothistroma septosporum (strain NZE10 / CBS 128990)</name>
    <name type="common">Red band needle blight fungus</name>
    <name type="synonym">Mycosphaerella pini</name>
    <dbReference type="NCBI Taxonomy" id="675120"/>
    <lineage>
        <taxon>Eukaryota</taxon>
        <taxon>Fungi</taxon>
        <taxon>Dikarya</taxon>
        <taxon>Ascomycota</taxon>
        <taxon>Pezizomycotina</taxon>
        <taxon>Dothideomycetes</taxon>
        <taxon>Dothideomycetidae</taxon>
        <taxon>Mycosphaerellales</taxon>
        <taxon>Mycosphaerellaceae</taxon>
        <taxon>Dothistroma</taxon>
    </lineage>
</organism>
<name>M2WJZ2_DOTSN</name>
<dbReference type="HOGENOM" id="CLU_2885741_0_0_1"/>